<dbReference type="AlphaFoldDB" id="A0A4Q2KIX1"/>
<dbReference type="Proteomes" id="UP000293623">
    <property type="component" value="Unassembled WGS sequence"/>
</dbReference>
<name>A0A4Q2KIX1_9SPHN</name>
<organism evidence="1 2">
    <name type="scientific">Pelagerythrobacter rhizovicinus</name>
    <dbReference type="NCBI Taxonomy" id="2268576"/>
    <lineage>
        <taxon>Bacteria</taxon>
        <taxon>Pseudomonadati</taxon>
        <taxon>Pseudomonadota</taxon>
        <taxon>Alphaproteobacteria</taxon>
        <taxon>Sphingomonadales</taxon>
        <taxon>Erythrobacteraceae</taxon>
        <taxon>Pelagerythrobacter</taxon>
    </lineage>
</organism>
<comment type="caution">
    <text evidence="1">The sequence shown here is derived from an EMBL/GenBank/DDBJ whole genome shotgun (WGS) entry which is preliminary data.</text>
</comment>
<evidence type="ECO:0000313" key="2">
    <source>
        <dbReference type="Proteomes" id="UP000293623"/>
    </source>
</evidence>
<keyword evidence="2" id="KW-1185">Reference proteome</keyword>
<protein>
    <recommendedName>
        <fullName evidence="3">NERD domain-containing protein</fullName>
    </recommendedName>
</protein>
<evidence type="ECO:0000313" key="1">
    <source>
        <dbReference type="EMBL" id="RXZ64247.1"/>
    </source>
</evidence>
<reference evidence="1 2" key="1">
    <citation type="submission" date="2019-01" db="EMBL/GenBank/DDBJ databases">
        <title>Altererythrobacter rhizovicinus sp. nov., isolated from the rhizosphere soil of Haloxylon ammodendron.</title>
        <authorList>
            <person name="Li H.-P."/>
            <person name="Gou J.-Y."/>
            <person name="Yao D."/>
            <person name="Han Q.-Q."/>
            <person name="Shao K.-Z."/>
            <person name="Zhao Q."/>
            <person name="Zhang J.-L."/>
        </authorList>
    </citation>
    <scope>NUCLEOTIDE SEQUENCE [LARGE SCALE GENOMIC DNA]</scope>
    <source>
        <strain evidence="1 2">AY-3R</strain>
    </source>
</reference>
<proteinExistence type="predicted"/>
<gene>
    <name evidence="1" type="ORF">ETX26_10060</name>
</gene>
<evidence type="ECO:0008006" key="3">
    <source>
        <dbReference type="Google" id="ProtNLM"/>
    </source>
</evidence>
<dbReference type="RefSeq" id="WP_129524559.1">
    <property type="nucleotide sequence ID" value="NZ_SDPV01000002.1"/>
</dbReference>
<dbReference type="OrthoDB" id="7591888at2"/>
<dbReference type="EMBL" id="SDPV01000002">
    <property type="protein sequence ID" value="RXZ64247.1"/>
    <property type="molecule type" value="Genomic_DNA"/>
</dbReference>
<accession>A0A4Q2KIX1</accession>
<sequence length="1253" mass="137842">MTDRLDADAWEALFAATPASLRPASTFDAVAGLERRLSLLEPIETAAMLAGLQTDPSFGSNSVRLDMAMRLVLTCAQGDVRPTRDKLYRLLNRDLVDCGINQLEDPPEDFFVTIAATRRGPYRLFQGVWEKAAAFTEDVFEAFGHLPPSPWSSEAFDRAYALLALSDLLADRAGLTDRVTAEDESSAKLDLPRKRNLARIAKRCLVSWTDLARLDVSECDLAPFILGSTTGTNIRDAEPGDSELERLPLMAFAEGILVVAPHNLSIAARAHLIEEAVAHGEADRLCFLLLNTQSERISIAGFARMWDLPTQKIGGHPVRQTIWASSVGRPIHLLQIVDGFEGVPPARFGVIEDSQSLENVVSRSIAFVQEQMRKRPDFREGLSIVLVGGWGRAGSLSLPLSDEPDWDVIALEPEDAATICLAGRGGGKPMDLWRLSKQLRLVEAQGFRIEHTNGWLNLFALWRETRRTLIPEHEVGFQPPASFHYPTDLLLEVRGDAARRHNRNAMPLPDGRFEIVSRFDRGDFFDADKPSFVSTTGLGRGEMLGLVVGRRPVWLQIVPDSGSDRAFDTHETWRAAIHWLEVGLPAFDTAYPDLDQDPVLITLAIEWPPDRLKRPVDNVAIDAAISITLDRDVRTARLDLGPAWQHGLHRADNHAELSLASALLSIVSALAGGRVDRADLYALMQEVVGSDDIRWRHSFAADRPLMLLKAHGLISTFEEVPESASALVRCGSTFLSRPRSAGPRIEGADDCFVFLMAQHGALTERLLETIAEYDRTALVELALSRLVSALAEDQSWTLSARALRAIHGAEKDFERSLSRRSEINGVIRGASIVVEMAASEAPLSSGRPIGQADVDELLAQALLLFQTAELIPPIRAGFIEPELQISPTGDILYDHAFTRSALVPSVHARHSEARQDADRAYRSHFDRAAEQGPLDRAFEAAVVAEYGIPFDAFTALSGACAELAVAAKTAAPRLRRSELVGAIAALPGYEDIDPAAAIDRLTLPARRGWKTLPSGLGASDFDVSRFDRHFSLIARPIVALDADEDSLLLVSPPLMERSALHNLAGAMQGTLQGKFWTSPAMRVFVGAAAEKMGLDFNQRVAEHIRALGLTSFPSTKVTDALHHKGTDAVKRLGDIDVLALSADGHHAWVIEAKDIRFCRTLGETSSRLSEYRGQTDSRGRRDKLRKHLDRVEYVRAHRIDLAQRYDLEEPPAVHGLVVFESPQPMAFVPSHPSTDARFVMLGDLNGLDWAPRM</sequence>